<feature type="domain" description="RNA ligase" evidence="1">
    <location>
        <begin position="40"/>
        <end position="198"/>
    </location>
</feature>
<evidence type="ECO:0000259" key="1">
    <source>
        <dbReference type="Pfam" id="PF09414"/>
    </source>
</evidence>
<organism evidence="2 3">
    <name type="scientific">Mycolicibacter engbaekii</name>
    <dbReference type="NCBI Taxonomy" id="188915"/>
    <lineage>
        <taxon>Bacteria</taxon>
        <taxon>Bacillati</taxon>
        <taxon>Actinomycetota</taxon>
        <taxon>Actinomycetes</taxon>
        <taxon>Mycobacteriales</taxon>
        <taxon>Mycobacteriaceae</taxon>
        <taxon>Mycolicibacter</taxon>
    </lineage>
</organism>
<evidence type="ECO:0000313" key="3">
    <source>
        <dbReference type="Proteomes" id="UP000193465"/>
    </source>
</evidence>
<reference evidence="2 3" key="1">
    <citation type="submission" date="2016-01" db="EMBL/GenBank/DDBJ databases">
        <title>The new phylogeny of the genus Mycobacterium.</title>
        <authorList>
            <person name="Tarcisio F."/>
            <person name="Conor M."/>
            <person name="Antonella G."/>
            <person name="Elisabetta G."/>
            <person name="Giulia F.S."/>
            <person name="Sara T."/>
            <person name="Anna F."/>
            <person name="Clotilde B."/>
            <person name="Roberto B."/>
            <person name="Veronica D.S."/>
            <person name="Fabio R."/>
            <person name="Monica P."/>
            <person name="Olivier J."/>
            <person name="Enrico T."/>
            <person name="Nicola S."/>
        </authorList>
    </citation>
    <scope>NUCLEOTIDE SEQUENCE [LARGE SCALE GENOMIC DNA]</scope>
    <source>
        <strain evidence="2 3">ATCC 27353</strain>
    </source>
</reference>
<dbReference type="InterPro" id="IPR021122">
    <property type="entry name" value="RNA_ligase_dom_REL/Rnl2"/>
</dbReference>
<dbReference type="InterPro" id="IPR052732">
    <property type="entry name" value="Cell-binding_unc_protein"/>
</dbReference>
<dbReference type="PANTHER" id="PTHR43883">
    <property type="entry name" value="SLR0207 PROTEIN"/>
    <property type="match status" value="1"/>
</dbReference>
<dbReference type="Gene3D" id="3.30.470.30">
    <property type="entry name" value="DNA ligase/mRNA capping enzyme"/>
    <property type="match status" value="1"/>
</dbReference>
<protein>
    <recommendedName>
        <fullName evidence="1">RNA ligase domain-containing protein</fullName>
    </recommendedName>
</protein>
<dbReference type="EMBL" id="LQOT01000039">
    <property type="protein sequence ID" value="ORV46319.1"/>
    <property type="molecule type" value="Genomic_DNA"/>
</dbReference>
<dbReference type="RefSeq" id="WP_085128851.1">
    <property type="nucleotide sequence ID" value="NZ_LQOT01000039.1"/>
</dbReference>
<dbReference type="STRING" id="188915.AWC02_11315"/>
<dbReference type="Pfam" id="PF09414">
    <property type="entry name" value="RNA_ligase"/>
    <property type="match status" value="1"/>
</dbReference>
<dbReference type="Proteomes" id="UP000193465">
    <property type="component" value="Unassembled WGS sequence"/>
</dbReference>
<keyword evidence="3" id="KW-1185">Reference proteome</keyword>
<proteinExistence type="predicted"/>
<evidence type="ECO:0000313" key="2">
    <source>
        <dbReference type="EMBL" id="ORV46319.1"/>
    </source>
</evidence>
<dbReference type="PANTHER" id="PTHR43883:SF1">
    <property type="entry name" value="GLUCONOKINASE"/>
    <property type="match status" value="1"/>
</dbReference>
<dbReference type="SUPFAM" id="SSF56091">
    <property type="entry name" value="DNA ligase/mRNA capping enzyme, catalytic domain"/>
    <property type="match status" value="1"/>
</dbReference>
<name>A0A1X1TPD1_9MYCO</name>
<accession>A0A1X1TPD1</accession>
<dbReference type="AlphaFoldDB" id="A0A1X1TPD1"/>
<sequence>MTEFARFPSTPYLVRPPGVDVRGDKVLTDTERAEFLAQPLHVDEKVDGQNLGISIGSDGLRFQARGSYVQPGGRHFRGLATWIAPRQQRFMDGLSDELIVFGEWCTVEHSVHYDKLPDWFLVFDVYDRATRLFWEPDMRDALADDLGLYTVPFLGAGRFDLDGLMRLMTQSRVGHEQMEGVVARTVGSDCQQRRAKIVRPEFVQQIDQHWMSGPHKMNRLATISTGRRREH</sequence>
<gene>
    <name evidence="2" type="ORF">AWC02_11315</name>
</gene>
<comment type="caution">
    <text evidence="2">The sequence shown here is derived from an EMBL/GenBank/DDBJ whole genome shotgun (WGS) entry which is preliminary data.</text>
</comment>